<feature type="transmembrane region" description="Helical" evidence="2">
    <location>
        <begin position="396"/>
        <end position="419"/>
    </location>
</feature>
<organism evidence="3 4">
    <name type="scientific">Bodo saltans</name>
    <name type="common">Flagellated protozoan</name>
    <dbReference type="NCBI Taxonomy" id="75058"/>
    <lineage>
        <taxon>Eukaryota</taxon>
        <taxon>Discoba</taxon>
        <taxon>Euglenozoa</taxon>
        <taxon>Kinetoplastea</taxon>
        <taxon>Metakinetoplastina</taxon>
        <taxon>Eubodonida</taxon>
        <taxon>Bodonidae</taxon>
        <taxon>Bodo</taxon>
    </lineage>
</organism>
<feature type="transmembrane region" description="Helical" evidence="2">
    <location>
        <begin position="100"/>
        <end position="120"/>
    </location>
</feature>
<feature type="transmembrane region" description="Helical" evidence="2">
    <location>
        <begin position="39"/>
        <end position="62"/>
    </location>
</feature>
<dbReference type="VEuPathDB" id="TriTrypDB:BSAL_25675"/>
<dbReference type="AlphaFoldDB" id="A0A0S4JI79"/>
<protein>
    <submittedName>
        <fullName evidence="3">Membrane-associated protein, putative</fullName>
    </submittedName>
</protein>
<feature type="transmembrane region" description="Helical" evidence="2">
    <location>
        <begin position="268"/>
        <end position="292"/>
    </location>
</feature>
<feature type="transmembrane region" description="Helical" evidence="2">
    <location>
        <begin position="431"/>
        <end position="453"/>
    </location>
</feature>
<feature type="compositionally biased region" description="Low complexity" evidence="1">
    <location>
        <begin position="205"/>
        <end position="215"/>
    </location>
</feature>
<dbReference type="OrthoDB" id="15749at2759"/>
<accession>A0A0S4JI79</accession>
<feature type="compositionally biased region" description="Polar residues" evidence="1">
    <location>
        <begin position="230"/>
        <end position="243"/>
    </location>
</feature>
<gene>
    <name evidence="3" type="ORF">BSAL_25675</name>
</gene>
<sequence length="454" mass="51322">MSESAPLWICFVPQLASVVGDSFGQRCSRVYHAGNRRRFIIALITVSSIQMFVVLSIIQLALPETTKITYETVNGTTVDFCAQPEHLDDDRCYAQGPLTIYRAVELCPFLLFNGVLNLVYYVGEASMYRQSLGVLMLVLAALASSFIIAPLQMWFDLDGAKQVNGGAIALGMIGALLCLIERTPPKAATLLLLQRGNNDDDQVDSDISPHSSQSSMKEHVLNENSRLNHSDPTTPQLHPTTIPRSGRSYGGGNATWNRFLATMSKVKTFLPMLVPFALLSFAYALYFVIMLVYNDKCKINMWGYNSYDQVTFPIYMFGVFFVVDFFTPCRETIRWDEQQDDSLWLAIKMTIKELTANKCAGLWNMFFYRLLINCRAIAYTYITVQYNLSSSYLQLTLIRVVLSWMASLFLVLLVPKFILSEPLEQMKLRDWVNLTLKFLGTGAIVGSLFIIHYE</sequence>
<feature type="transmembrane region" description="Helical" evidence="2">
    <location>
        <begin position="366"/>
        <end position="384"/>
    </location>
</feature>
<feature type="compositionally biased region" description="Basic and acidic residues" evidence="1">
    <location>
        <begin position="216"/>
        <end position="229"/>
    </location>
</feature>
<feature type="transmembrane region" description="Helical" evidence="2">
    <location>
        <begin position="163"/>
        <end position="180"/>
    </location>
</feature>
<dbReference type="OMA" id="ANALWME"/>
<evidence type="ECO:0000256" key="1">
    <source>
        <dbReference type="SAM" id="MobiDB-lite"/>
    </source>
</evidence>
<keyword evidence="4" id="KW-1185">Reference proteome</keyword>
<proteinExistence type="predicted"/>
<evidence type="ECO:0000313" key="4">
    <source>
        <dbReference type="Proteomes" id="UP000051952"/>
    </source>
</evidence>
<feature type="transmembrane region" description="Helical" evidence="2">
    <location>
        <begin position="312"/>
        <end position="329"/>
    </location>
</feature>
<keyword evidence="2" id="KW-1133">Transmembrane helix</keyword>
<name>A0A0S4JI79_BODSA</name>
<dbReference type="EMBL" id="CYKH01001805">
    <property type="protein sequence ID" value="CUG90236.1"/>
    <property type="molecule type" value="Genomic_DNA"/>
</dbReference>
<dbReference type="Proteomes" id="UP000051952">
    <property type="component" value="Unassembled WGS sequence"/>
</dbReference>
<keyword evidence="2" id="KW-0812">Transmembrane</keyword>
<evidence type="ECO:0000313" key="3">
    <source>
        <dbReference type="EMBL" id="CUG90236.1"/>
    </source>
</evidence>
<keyword evidence="2" id="KW-0472">Membrane</keyword>
<feature type="transmembrane region" description="Helical" evidence="2">
    <location>
        <begin position="132"/>
        <end position="151"/>
    </location>
</feature>
<feature type="region of interest" description="Disordered" evidence="1">
    <location>
        <begin position="201"/>
        <end position="244"/>
    </location>
</feature>
<evidence type="ECO:0000256" key="2">
    <source>
        <dbReference type="SAM" id="Phobius"/>
    </source>
</evidence>
<reference evidence="4" key="1">
    <citation type="submission" date="2015-09" db="EMBL/GenBank/DDBJ databases">
        <authorList>
            <consortium name="Pathogen Informatics"/>
        </authorList>
    </citation>
    <scope>NUCLEOTIDE SEQUENCE [LARGE SCALE GENOMIC DNA]</scope>
    <source>
        <strain evidence="4">Lake Konstanz</strain>
    </source>
</reference>